<proteinExistence type="predicted"/>
<gene>
    <name evidence="2" type="ORF">KK062_00675</name>
</gene>
<dbReference type="EMBL" id="JAHESE010000001">
    <property type="protein sequence ID" value="MBT1706711.1"/>
    <property type="molecule type" value="Genomic_DNA"/>
</dbReference>
<keyword evidence="1" id="KW-0472">Membrane</keyword>
<evidence type="ECO:0000313" key="2">
    <source>
        <dbReference type="EMBL" id="MBT1706711.1"/>
    </source>
</evidence>
<dbReference type="AlphaFoldDB" id="A0AAP2DSN9"/>
<evidence type="ECO:0000313" key="3">
    <source>
        <dbReference type="Proteomes" id="UP001319080"/>
    </source>
</evidence>
<keyword evidence="1" id="KW-1133">Transmembrane helix</keyword>
<protein>
    <submittedName>
        <fullName evidence="2">Uncharacterized protein</fullName>
    </submittedName>
</protein>
<dbReference type="Proteomes" id="UP001319080">
    <property type="component" value="Unassembled WGS sequence"/>
</dbReference>
<feature type="transmembrane region" description="Helical" evidence="1">
    <location>
        <begin position="38"/>
        <end position="60"/>
    </location>
</feature>
<sequence length="141" mass="15493">MELLESNDMKSELLKKSAKHRAQLEEEVKLISERTSKVVINTLVIGGTLALSYLLVRQLAGGGKSKSRRRKVVHAKPVRVIQSNGHEPIEEVSYESAVPGIVTQIGTALASQATVFLLGLAKEKLAEYLHSSTEDKKETKE</sequence>
<reference evidence="2 3" key="1">
    <citation type="submission" date="2021-05" db="EMBL/GenBank/DDBJ databases">
        <title>A Polyphasic approach of four new species of the genus Ohtaekwangia: Ohtaekwangia histidinii sp. nov., Ohtaekwangia cretensis sp. nov., Ohtaekwangia indiensis sp. nov., Ohtaekwangia reichenbachii sp. nov. from diverse environment.</title>
        <authorList>
            <person name="Octaviana S."/>
        </authorList>
    </citation>
    <scope>NUCLEOTIDE SEQUENCE [LARGE SCALE GENOMIC DNA]</scope>
    <source>
        <strain evidence="2 3">PWU5</strain>
    </source>
</reference>
<comment type="caution">
    <text evidence="2">The sequence shown here is derived from an EMBL/GenBank/DDBJ whole genome shotgun (WGS) entry which is preliminary data.</text>
</comment>
<keyword evidence="1" id="KW-0812">Transmembrane</keyword>
<name>A0AAP2DSN9_9BACT</name>
<organism evidence="2 3">
    <name type="scientific">Dawidia cretensis</name>
    <dbReference type="NCBI Taxonomy" id="2782350"/>
    <lineage>
        <taxon>Bacteria</taxon>
        <taxon>Pseudomonadati</taxon>
        <taxon>Bacteroidota</taxon>
        <taxon>Cytophagia</taxon>
        <taxon>Cytophagales</taxon>
        <taxon>Chryseotaleaceae</taxon>
        <taxon>Dawidia</taxon>
    </lineage>
</organism>
<dbReference type="RefSeq" id="WP_254082303.1">
    <property type="nucleotide sequence ID" value="NZ_JAHESE010000001.1"/>
</dbReference>
<accession>A0AAP2DSN9</accession>
<evidence type="ECO:0000256" key="1">
    <source>
        <dbReference type="SAM" id="Phobius"/>
    </source>
</evidence>
<keyword evidence="3" id="KW-1185">Reference proteome</keyword>